<protein>
    <submittedName>
        <fullName evidence="1">Uncharacterized protein</fullName>
    </submittedName>
</protein>
<evidence type="ECO:0000313" key="2">
    <source>
        <dbReference type="Proteomes" id="UP000006562"/>
    </source>
</evidence>
<accession>A0A9P1NIM8</accession>
<name>A0A9P1NIM8_BACAS</name>
<gene>
    <name evidence="1" type="ordered locus">BAMF_2504</name>
</gene>
<proteinExistence type="predicted"/>
<dbReference type="EMBL" id="FN597644">
    <property type="protein sequence ID" value="CBI43630.1"/>
    <property type="molecule type" value="Genomic_DNA"/>
</dbReference>
<sequence length="99" mass="11350">MKDSSGHFNGAVFLYRLQFVCCEVIYSRKEAAELIENSLRETVKAGIKTGDLAVNHQRQTLGKNCRNDRTLRRKIRGEKQIIKTQYTSIYIFSKIGSAH</sequence>
<keyword evidence="2" id="KW-1185">Reference proteome</keyword>
<dbReference type="Proteomes" id="UP000006562">
    <property type="component" value="Chromosome"/>
</dbReference>
<dbReference type="AlphaFoldDB" id="A0A9P1NIM8"/>
<reference evidence="2" key="2">
    <citation type="journal article" date="2011" name="J. Biotechnol.">
        <title>Genome sequence of B. amyloliquefaciens type strain DSM7(T) reveals differences to plant-associated B. amyloliquefaciens FZB42.</title>
        <authorList>
            <person name="Ruckert C."/>
            <person name="Blom J."/>
            <person name="Chen X."/>
            <person name="Reva O."/>
            <person name="Borriss R."/>
        </authorList>
    </citation>
    <scope>NUCLEOTIDE SEQUENCE [LARGE SCALE GENOMIC DNA]</scope>
    <source>
        <strain evidence="2">DSM 7</strain>
    </source>
</reference>
<reference evidence="1 2" key="1">
    <citation type="journal article" date="2011" name="Int. J. Syst. Evol. Microbiol.">
        <title>Relationship of Bacillus amyloliquefaciens clades associated with strains DSM 7T and FZB42T: a proposal for Bacillus amyloliquefaciens subsp. amyloliquefaciens subsp. nov. and Bacillus amyloliquefaciens subsp. plantarum subsp. nov. based on complete genome sequence comparisons.</title>
        <authorList>
            <person name="Borriss R."/>
            <person name="Chen X.H."/>
            <person name="Rueckert C."/>
            <person name="Blom J."/>
            <person name="Becker A."/>
            <person name="Baumgarth B."/>
            <person name="Fan B."/>
            <person name="Pukall R."/>
            <person name="Schumann P."/>
            <person name="Sproer C."/>
            <person name="Junge H."/>
            <person name="Vater J."/>
            <person name="Puhler A."/>
            <person name="Klenk H.P."/>
        </authorList>
    </citation>
    <scope>NUCLEOTIDE SEQUENCE [LARGE SCALE GENOMIC DNA]</scope>
    <source>
        <strain evidence="2">DSM 7</strain>
    </source>
</reference>
<organism evidence="1 2">
    <name type="scientific">Bacillus amyloliquefaciens (strain ATCC 23350 / DSM 7 / BCRC 11601 / CCUG 28519 / NBRC 15535 / NRRL B-14393 / F)</name>
    <dbReference type="NCBI Taxonomy" id="692420"/>
    <lineage>
        <taxon>Bacteria</taxon>
        <taxon>Bacillati</taxon>
        <taxon>Bacillota</taxon>
        <taxon>Bacilli</taxon>
        <taxon>Bacillales</taxon>
        <taxon>Bacillaceae</taxon>
        <taxon>Bacillus</taxon>
        <taxon>Bacillus amyloliquefaciens group</taxon>
    </lineage>
</organism>
<dbReference type="KEGG" id="bao:BAMF_2504"/>
<evidence type="ECO:0000313" key="1">
    <source>
        <dbReference type="EMBL" id="CBI43630.1"/>
    </source>
</evidence>